<dbReference type="PaxDb" id="4113-PGSC0003DMT400057562"/>
<evidence type="ECO:0000313" key="3">
    <source>
        <dbReference type="Proteomes" id="UP000011115"/>
    </source>
</evidence>
<proteinExistence type="predicted"/>
<dbReference type="PANTHER" id="PTHR34145">
    <property type="entry name" value="OS02G0105600 PROTEIN"/>
    <property type="match status" value="1"/>
</dbReference>
<dbReference type="OMA" id="QNINTFH"/>
<dbReference type="HOGENOM" id="CLU_045469_0_0_1"/>
<reference evidence="3" key="1">
    <citation type="journal article" date="2011" name="Nature">
        <title>Genome sequence and analysis of the tuber crop potato.</title>
        <authorList>
            <consortium name="The Potato Genome Sequencing Consortium"/>
        </authorList>
    </citation>
    <scope>NUCLEOTIDE SEQUENCE [LARGE SCALE GENOMIC DNA]</scope>
    <source>
        <strain evidence="3">cv. DM1-3 516 R44</strain>
    </source>
</reference>
<sequence>MESNSIDIDTLYVLKLTGCGLSLSPNSKSLRFLKSLSLTRVQVVPLFIKKIFLHCVVLESLALDDCSSTGDFTIKGSNKFRTLLIRNCGDITLITVENQNINTFHYDGQINKIKFVDPIISKDVILNLGIATSLQHISERHDLIELLRNVQILSINNIVLEGLSPKYVDFEHIDIELYLPNLKELQIVIYGLSFVNPCDFILFVKNCPQIERLFLDLGNYAMEAGSYWNSIEKEKLENCKIEFPQIKLLKVKGFKKLELEMKLVNFFSSRAKWLESLIIVSKDNRLEIELSDVITVSNTTILSTYRQYEDKSCVFPKHGDL</sequence>
<dbReference type="EnsemblPlants" id="PGSC0003DMT400057562">
    <property type="protein sequence ID" value="PGSC0003DMT400057562"/>
    <property type="gene ID" value="PGSC0003DMG400022354"/>
</dbReference>
<dbReference type="InterPro" id="IPR053772">
    <property type="entry name" value="At1g61320/At1g61330-like"/>
</dbReference>
<dbReference type="eggNOG" id="ENOG502RYMX">
    <property type="taxonomic scope" value="Eukaryota"/>
</dbReference>
<evidence type="ECO:0000313" key="2">
    <source>
        <dbReference type="EnsemblPlants" id="PGSC0003DMT400057562"/>
    </source>
</evidence>
<evidence type="ECO:0000259" key="1">
    <source>
        <dbReference type="Pfam" id="PF23622"/>
    </source>
</evidence>
<name>M1C1A5_SOLTU</name>
<dbReference type="Pfam" id="PF23622">
    <property type="entry name" value="LRR_At1g61320_AtMIF1"/>
    <property type="match status" value="1"/>
</dbReference>
<dbReference type="InParanoid" id="M1C1A5"/>
<dbReference type="Proteomes" id="UP000011115">
    <property type="component" value="Unassembled WGS sequence"/>
</dbReference>
<dbReference type="Gene3D" id="3.80.10.10">
    <property type="entry name" value="Ribonuclease Inhibitor"/>
    <property type="match status" value="1"/>
</dbReference>
<protein>
    <submittedName>
        <fullName evidence="2">Cyclin-like F-box</fullName>
    </submittedName>
</protein>
<dbReference type="Gramene" id="PGSC0003DMT400057562">
    <property type="protein sequence ID" value="PGSC0003DMT400057562"/>
    <property type="gene ID" value="PGSC0003DMG400022354"/>
</dbReference>
<dbReference type="SUPFAM" id="SSF52058">
    <property type="entry name" value="L domain-like"/>
    <property type="match status" value="1"/>
</dbReference>
<dbReference type="AlphaFoldDB" id="M1C1A5"/>
<dbReference type="InterPro" id="IPR055357">
    <property type="entry name" value="LRR_At1g61320_AtMIF1"/>
</dbReference>
<organism evidence="2 3">
    <name type="scientific">Solanum tuberosum</name>
    <name type="common">Potato</name>
    <dbReference type="NCBI Taxonomy" id="4113"/>
    <lineage>
        <taxon>Eukaryota</taxon>
        <taxon>Viridiplantae</taxon>
        <taxon>Streptophyta</taxon>
        <taxon>Embryophyta</taxon>
        <taxon>Tracheophyta</taxon>
        <taxon>Spermatophyta</taxon>
        <taxon>Magnoliopsida</taxon>
        <taxon>eudicotyledons</taxon>
        <taxon>Gunneridae</taxon>
        <taxon>Pentapetalae</taxon>
        <taxon>asterids</taxon>
        <taxon>lamiids</taxon>
        <taxon>Solanales</taxon>
        <taxon>Solanaceae</taxon>
        <taxon>Solanoideae</taxon>
        <taxon>Solaneae</taxon>
        <taxon>Solanum</taxon>
    </lineage>
</organism>
<accession>M1C1A5</accession>
<reference evidence="2" key="2">
    <citation type="submission" date="2015-06" db="UniProtKB">
        <authorList>
            <consortium name="EnsemblPlants"/>
        </authorList>
    </citation>
    <scope>IDENTIFICATION</scope>
    <source>
        <strain evidence="2">DM1-3 516 R44</strain>
    </source>
</reference>
<keyword evidence="3" id="KW-1185">Reference proteome</keyword>
<feature type="domain" description="At1g61320/AtMIF1 LRR" evidence="1">
    <location>
        <begin position="10"/>
        <end position="279"/>
    </location>
</feature>
<dbReference type="STRING" id="4113.M1C1A5"/>
<dbReference type="PANTHER" id="PTHR34145:SF28">
    <property type="entry name" value="F-BOX DOMAIN-CONTAINING PROTEIN"/>
    <property type="match status" value="1"/>
</dbReference>
<dbReference type="InterPro" id="IPR032675">
    <property type="entry name" value="LRR_dom_sf"/>
</dbReference>